<dbReference type="EMBL" id="VSSQ01065009">
    <property type="protein sequence ID" value="MPN17808.1"/>
    <property type="molecule type" value="Genomic_DNA"/>
</dbReference>
<accession>A0A645FTM8</accession>
<comment type="caution">
    <text evidence="2">The sequence shown here is derived from an EMBL/GenBank/DDBJ whole genome shotgun (WGS) entry which is preliminary data.</text>
</comment>
<organism evidence="2">
    <name type="scientific">bioreactor metagenome</name>
    <dbReference type="NCBI Taxonomy" id="1076179"/>
    <lineage>
        <taxon>unclassified sequences</taxon>
        <taxon>metagenomes</taxon>
        <taxon>ecological metagenomes</taxon>
    </lineage>
</organism>
<evidence type="ECO:0000256" key="1">
    <source>
        <dbReference type="SAM" id="MobiDB-lite"/>
    </source>
</evidence>
<dbReference type="AlphaFoldDB" id="A0A645FTM8"/>
<feature type="region of interest" description="Disordered" evidence="1">
    <location>
        <begin position="71"/>
        <end position="92"/>
    </location>
</feature>
<proteinExistence type="predicted"/>
<evidence type="ECO:0000313" key="2">
    <source>
        <dbReference type="EMBL" id="MPN17808.1"/>
    </source>
</evidence>
<protein>
    <submittedName>
        <fullName evidence="2">Uncharacterized protein</fullName>
    </submittedName>
</protein>
<name>A0A645FTM8_9ZZZZ</name>
<gene>
    <name evidence="2" type="ORF">SDC9_165163</name>
</gene>
<reference evidence="2" key="1">
    <citation type="submission" date="2019-08" db="EMBL/GenBank/DDBJ databases">
        <authorList>
            <person name="Kucharzyk K."/>
            <person name="Murdoch R.W."/>
            <person name="Higgins S."/>
            <person name="Loffler F."/>
        </authorList>
    </citation>
    <scope>NUCLEOTIDE SEQUENCE</scope>
</reference>
<sequence>MGEIFRHAAVERNAVRILQILRPCALDDIVIARRAGGSQRGIDRSLRHVHRVGNAGFNRVVNPALQVVADEITGEREDQQHRQHPAYADERN</sequence>
<feature type="compositionally biased region" description="Basic and acidic residues" evidence="1">
    <location>
        <begin position="73"/>
        <end position="92"/>
    </location>
</feature>